<gene>
    <name evidence="8" type="ORF">GBAR_LOCUS9586</name>
</gene>
<evidence type="ECO:0000256" key="5">
    <source>
        <dbReference type="SAM" id="MobiDB-lite"/>
    </source>
</evidence>
<feature type="transmembrane region" description="Helical" evidence="6">
    <location>
        <begin position="149"/>
        <end position="170"/>
    </location>
</feature>
<comment type="subcellular location">
    <subcellularLocation>
        <location evidence="1">Membrane</location>
        <topology evidence="1">Multi-pass membrane protein</topology>
    </subcellularLocation>
</comment>
<evidence type="ECO:0000259" key="7">
    <source>
        <dbReference type="PROSITE" id="PS50801"/>
    </source>
</evidence>
<dbReference type="Proteomes" id="UP001174909">
    <property type="component" value="Unassembled WGS sequence"/>
</dbReference>
<feature type="region of interest" description="Disordered" evidence="5">
    <location>
        <begin position="207"/>
        <end position="233"/>
    </location>
</feature>
<feature type="compositionally biased region" description="Polar residues" evidence="5">
    <location>
        <begin position="389"/>
        <end position="401"/>
    </location>
</feature>
<dbReference type="InterPro" id="IPR011547">
    <property type="entry name" value="SLC26A/SulP_dom"/>
</dbReference>
<reference evidence="8" key="1">
    <citation type="submission" date="2023-03" db="EMBL/GenBank/DDBJ databases">
        <authorList>
            <person name="Steffen K."/>
            <person name="Cardenas P."/>
        </authorList>
    </citation>
    <scope>NUCLEOTIDE SEQUENCE</scope>
</reference>
<accession>A0AA35RPS0</accession>
<evidence type="ECO:0000256" key="3">
    <source>
        <dbReference type="ARBA" id="ARBA00022989"/>
    </source>
</evidence>
<feature type="transmembrane region" description="Helical" evidence="6">
    <location>
        <begin position="31"/>
        <end position="48"/>
    </location>
</feature>
<dbReference type="GO" id="GO:0055085">
    <property type="term" value="P:transmembrane transport"/>
    <property type="evidence" value="ECO:0007669"/>
    <property type="project" value="InterPro"/>
</dbReference>
<dbReference type="InterPro" id="IPR002645">
    <property type="entry name" value="STAS_dom"/>
</dbReference>
<evidence type="ECO:0000256" key="1">
    <source>
        <dbReference type="ARBA" id="ARBA00004141"/>
    </source>
</evidence>
<dbReference type="InterPro" id="IPR001902">
    <property type="entry name" value="SLC26A/SulP_fam"/>
</dbReference>
<dbReference type="SUPFAM" id="SSF52091">
    <property type="entry name" value="SpoIIaa-like"/>
    <property type="match status" value="1"/>
</dbReference>
<keyword evidence="4 6" id="KW-0472">Membrane</keyword>
<evidence type="ECO:0000313" key="8">
    <source>
        <dbReference type="EMBL" id="CAI8015478.1"/>
    </source>
</evidence>
<dbReference type="GO" id="GO:0016020">
    <property type="term" value="C:membrane"/>
    <property type="evidence" value="ECO:0007669"/>
    <property type="project" value="UniProtKB-SubCell"/>
</dbReference>
<name>A0AA35RPS0_GEOBA</name>
<dbReference type="Gene3D" id="3.30.750.24">
    <property type="entry name" value="STAS domain"/>
    <property type="match status" value="1"/>
</dbReference>
<feature type="compositionally biased region" description="Basic and acidic residues" evidence="5">
    <location>
        <begin position="368"/>
        <end position="384"/>
    </location>
</feature>
<dbReference type="Pfam" id="PF00916">
    <property type="entry name" value="Sulfate_transp"/>
    <property type="match status" value="1"/>
</dbReference>
<protein>
    <submittedName>
        <fullName evidence="8">Solute carrier family 26 member 6</fullName>
    </submittedName>
</protein>
<evidence type="ECO:0000256" key="4">
    <source>
        <dbReference type="ARBA" id="ARBA00023136"/>
    </source>
</evidence>
<keyword evidence="2 6" id="KW-0812">Transmembrane</keyword>
<evidence type="ECO:0000256" key="2">
    <source>
        <dbReference type="ARBA" id="ARBA00022692"/>
    </source>
</evidence>
<keyword evidence="9" id="KW-1185">Reference proteome</keyword>
<feature type="domain" description="STAS" evidence="7">
    <location>
        <begin position="143"/>
        <end position="326"/>
    </location>
</feature>
<dbReference type="CDD" id="cd07042">
    <property type="entry name" value="STAS_SulP_like_sulfate_transporter"/>
    <property type="match status" value="1"/>
</dbReference>
<feature type="transmembrane region" description="Helical" evidence="6">
    <location>
        <begin position="54"/>
        <end position="71"/>
    </location>
</feature>
<proteinExistence type="predicted"/>
<dbReference type="InterPro" id="IPR036513">
    <property type="entry name" value="STAS_dom_sf"/>
</dbReference>
<evidence type="ECO:0000256" key="6">
    <source>
        <dbReference type="SAM" id="Phobius"/>
    </source>
</evidence>
<keyword evidence="3 6" id="KW-1133">Transmembrane helix</keyword>
<dbReference type="AlphaFoldDB" id="A0AA35RPS0"/>
<feature type="transmembrane region" description="Helical" evidence="6">
    <location>
        <begin position="83"/>
        <end position="101"/>
    </location>
</feature>
<organism evidence="8 9">
    <name type="scientific">Geodia barretti</name>
    <name type="common">Barrett's horny sponge</name>
    <dbReference type="NCBI Taxonomy" id="519541"/>
    <lineage>
        <taxon>Eukaryota</taxon>
        <taxon>Metazoa</taxon>
        <taxon>Porifera</taxon>
        <taxon>Demospongiae</taxon>
        <taxon>Heteroscleromorpha</taxon>
        <taxon>Tetractinellida</taxon>
        <taxon>Astrophorina</taxon>
        <taxon>Geodiidae</taxon>
        <taxon>Geodia</taxon>
    </lineage>
</organism>
<feature type="region of interest" description="Disordered" evidence="5">
    <location>
        <begin position="354"/>
        <end position="401"/>
    </location>
</feature>
<sequence>MNIIGSFFSSFMAAASLSRSLIQSNGGKTQLVGFVSSAIILVVLLWLGPLFEPLPRAVLAATIWVALWGMFKQVKHIWTYYKLSPYDVVIWVVVFVATVLLGVDNGLIVGVAGSLFIIVFRVVLPHSSVLGQARDTEIFRNLKNFQVDAIKGVLIFRFMAPICFVNAAVFRSRLELECDLHKRRPPGGEEKGCLQKILPPPEQVCGERGSYEVTSSGEGGRRRRGRRVEEGEAETVSERDLRVTPTLKRTQLIHTVVIDCAPISFMDAAGVKTLKQLVVDFDKCDVQVLFAAMTDQNRNMLDRAKFYDICGKEWLFPTIQDALHHAQYSSTLHPTKEEIGEETETDLINGEVPSVHPQLQEEGEPEVQEDRQPANADGGDRELEIETEVTASSGETSTTNV</sequence>
<dbReference type="PROSITE" id="PS50801">
    <property type="entry name" value="STAS"/>
    <property type="match status" value="1"/>
</dbReference>
<feature type="transmembrane region" description="Helical" evidence="6">
    <location>
        <begin position="107"/>
        <end position="124"/>
    </location>
</feature>
<dbReference type="Pfam" id="PF01740">
    <property type="entry name" value="STAS"/>
    <property type="match status" value="1"/>
</dbReference>
<dbReference type="PANTHER" id="PTHR11814">
    <property type="entry name" value="SULFATE TRANSPORTER"/>
    <property type="match status" value="1"/>
</dbReference>
<dbReference type="EMBL" id="CASHTH010001451">
    <property type="protein sequence ID" value="CAI8015478.1"/>
    <property type="molecule type" value="Genomic_DNA"/>
</dbReference>
<evidence type="ECO:0000313" key="9">
    <source>
        <dbReference type="Proteomes" id="UP001174909"/>
    </source>
</evidence>
<comment type="caution">
    <text evidence="8">The sequence shown here is derived from an EMBL/GenBank/DDBJ whole genome shotgun (WGS) entry which is preliminary data.</text>
</comment>